<evidence type="ECO:0000313" key="5">
    <source>
        <dbReference type="Proteomes" id="UP000184253"/>
    </source>
</evidence>
<evidence type="ECO:0000259" key="2">
    <source>
        <dbReference type="Pfam" id="PF03061"/>
    </source>
</evidence>
<dbReference type="InterPro" id="IPR052723">
    <property type="entry name" value="Acyl-CoA_thioesterase_PaaI"/>
</dbReference>
<accession>A0A0C2NAD9</accession>
<sequence>MTETAHHPMLAEDRVARWLGVTLEAAEKDHARIRMTLTEDQHNGFGLAHGGAVFAFADTCFALTCNDPASDGSTLTVASGVDVNFLAATRAGQTLVAEGRLVAAAGRSAVYDITVTTDDGTPVAAFRGRSRTIPAPGR</sequence>
<dbReference type="PANTHER" id="PTHR42856:SF1">
    <property type="entry name" value="ACYL-COENZYME A THIOESTERASE PAAI"/>
    <property type="match status" value="1"/>
</dbReference>
<organism evidence="4 5">
    <name type="scientific">Micrococcus luteus</name>
    <name type="common">Micrococcus lysodeikticus</name>
    <dbReference type="NCBI Taxonomy" id="1270"/>
    <lineage>
        <taxon>Bacteria</taxon>
        <taxon>Bacillati</taxon>
        <taxon>Actinomycetota</taxon>
        <taxon>Actinomycetes</taxon>
        <taxon>Micrococcales</taxon>
        <taxon>Micrococcaceae</taxon>
        <taxon>Micrococcus</taxon>
    </lineage>
</organism>
<dbReference type="EMBL" id="FRCE01000009">
    <property type="protein sequence ID" value="SHL71617.1"/>
    <property type="molecule type" value="Genomic_DNA"/>
</dbReference>
<name>A0A031IL20_MICLU</name>
<protein>
    <submittedName>
        <fullName evidence="4">Acyl-CoA thioesterase</fullName>
    </submittedName>
    <submittedName>
        <fullName evidence="3">DUF4442 domain-containing protein</fullName>
    </submittedName>
</protein>
<dbReference type="InterPro" id="IPR006683">
    <property type="entry name" value="Thioestr_dom"/>
</dbReference>
<evidence type="ECO:0000313" key="6">
    <source>
        <dbReference type="Proteomes" id="UP000234847"/>
    </source>
</evidence>
<keyword evidence="1" id="KW-0378">Hydrolase</keyword>
<evidence type="ECO:0000313" key="4">
    <source>
        <dbReference type="EMBL" id="SHL71617.1"/>
    </source>
</evidence>
<dbReference type="Proteomes" id="UP000234847">
    <property type="component" value="Unassembled WGS sequence"/>
</dbReference>
<dbReference type="RefSeq" id="WP_020624995.1">
    <property type="nucleotide sequence ID" value="NZ_CANMWH010000009.1"/>
</dbReference>
<dbReference type="InterPro" id="IPR029069">
    <property type="entry name" value="HotDog_dom_sf"/>
</dbReference>
<accession>A0A653SAE8</accession>
<dbReference type="InterPro" id="IPR003736">
    <property type="entry name" value="PAAI_dom"/>
</dbReference>
<dbReference type="PANTHER" id="PTHR42856">
    <property type="entry name" value="ACYL-COENZYME A THIOESTERASE PAAI"/>
    <property type="match status" value="1"/>
</dbReference>
<proteinExistence type="predicted"/>
<evidence type="ECO:0000256" key="1">
    <source>
        <dbReference type="ARBA" id="ARBA00022801"/>
    </source>
</evidence>
<dbReference type="NCBIfam" id="TIGR00369">
    <property type="entry name" value="unchar_dom_1"/>
    <property type="match status" value="1"/>
</dbReference>
<dbReference type="EMBL" id="PKJT01000006">
    <property type="protein sequence ID" value="PKZ81730.1"/>
    <property type="molecule type" value="Genomic_DNA"/>
</dbReference>
<dbReference type="Proteomes" id="UP000184253">
    <property type="component" value="Unassembled WGS sequence"/>
</dbReference>
<evidence type="ECO:0000313" key="3">
    <source>
        <dbReference type="EMBL" id="PKZ81730.1"/>
    </source>
</evidence>
<reference evidence="4 5" key="1">
    <citation type="submission" date="2016-11" db="EMBL/GenBank/DDBJ databases">
        <authorList>
            <person name="Varghese N."/>
            <person name="Submissions S."/>
        </authorList>
    </citation>
    <scope>NUCLEOTIDE SEQUENCE [LARGE SCALE GENOMIC DNA]</scope>
    <source>
        <strain evidence="4 5">VTM4R57</strain>
    </source>
</reference>
<gene>
    <name evidence="3" type="ORF">CYJ95_07660</name>
    <name evidence="4" type="ORF">SAMN04487849_10910</name>
</gene>
<dbReference type="SUPFAM" id="SSF54637">
    <property type="entry name" value="Thioesterase/thiol ester dehydrase-isomerase"/>
    <property type="match status" value="1"/>
</dbReference>
<dbReference type="Pfam" id="PF03061">
    <property type="entry name" value="4HBT"/>
    <property type="match status" value="1"/>
</dbReference>
<dbReference type="Gene3D" id="3.10.129.10">
    <property type="entry name" value="Hotdog Thioesterase"/>
    <property type="match status" value="1"/>
</dbReference>
<reference evidence="3 6" key="2">
    <citation type="submission" date="2017-12" db="EMBL/GenBank/DDBJ databases">
        <title>Phylogenetic diversity of female urinary microbiome.</title>
        <authorList>
            <person name="Thomas-White K."/>
            <person name="Wolfe A.J."/>
        </authorList>
    </citation>
    <scope>NUCLEOTIDE SEQUENCE [LARGE SCALE GENOMIC DNA]</scope>
    <source>
        <strain evidence="3 6">UMB0038</strain>
    </source>
</reference>
<comment type="caution">
    <text evidence="4">The sequence shown here is derived from an EMBL/GenBank/DDBJ whole genome shotgun (WGS) entry which is preliminary data.</text>
</comment>
<dbReference type="GO" id="GO:0016289">
    <property type="term" value="F:acyl-CoA hydrolase activity"/>
    <property type="evidence" value="ECO:0007669"/>
    <property type="project" value="UniProtKB-ARBA"/>
</dbReference>
<feature type="domain" description="Thioesterase" evidence="2">
    <location>
        <begin position="45"/>
        <end position="123"/>
    </location>
</feature>
<dbReference type="AlphaFoldDB" id="A0A031IL20"/>
<dbReference type="CDD" id="cd03443">
    <property type="entry name" value="PaaI_thioesterase"/>
    <property type="match status" value="1"/>
</dbReference>
<accession>A0A031IL20</accession>